<organism evidence="2 3">
    <name type="scientific">Juglans regia</name>
    <name type="common">English walnut</name>
    <dbReference type="NCBI Taxonomy" id="51240"/>
    <lineage>
        <taxon>Eukaryota</taxon>
        <taxon>Viridiplantae</taxon>
        <taxon>Streptophyta</taxon>
        <taxon>Embryophyta</taxon>
        <taxon>Tracheophyta</taxon>
        <taxon>Spermatophyta</taxon>
        <taxon>Magnoliopsida</taxon>
        <taxon>eudicotyledons</taxon>
        <taxon>Gunneridae</taxon>
        <taxon>Pentapetalae</taxon>
        <taxon>rosids</taxon>
        <taxon>fabids</taxon>
        <taxon>Fagales</taxon>
        <taxon>Juglandaceae</taxon>
        <taxon>Juglans</taxon>
    </lineage>
</organism>
<gene>
    <name evidence="2" type="ORF">F2P56_028603</name>
</gene>
<feature type="compositionally biased region" description="Basic and acidic residues" evidence="1">
    <location>
        <begin position="79"/>
        <end position="92"/>
    </location>
</feature>
<protein>
    <submittedName>
        <fullName evidence="2">Uncharacterized protein</fullName>
    </submittedName>
</protein>
<feature type="compositionally biased region" description="Acidic residues" evidence="1">
    <location>
        <begin position="127"/>
        <end position="142"/>
    </location>
</feature>
<dbReference type="EMBL" id="LIHL02000012">
    <property type="protein sequence ID" value="KAF5453720.1"/>
    <property type="molecule type" value="Genomic_DNA"/>
</dbReference>
<dbReference type="Gramene" id="Jr12_24830_p2">
    <property type="protein sequence ID" value="cds.Jr12_24830_p2"/>
    <property type="gene ID" value="Jr12_24830"/>
</dbReference>
<evidence type="ECO:0000313" key="3">
    <source>
        <dbReference type="Proteomes" id="UP000619265"/>
    </source>
</evidence>
<proteinExistence type="predicted"/>
<accession>A0A833UK90</accession>
<sequence length="160" mass="17231">MNLLSSSLQLQTQDGQFHSYQTYTWLARSRSGSYAGGNCWSGRSGAAEEGEESGIGRLLVIEEEIIGNPKRTVCANDGEADHQSRDEKRSDAGEEDHDDCQKGQAEKGFPVGEGPAENDQRLIGLSEDVEESPGPEEGEENGEGERVGKQGKGEDEGEEG</sequence>
<reference evidence="2" key="1">
    <citation type="submission" date="2015-10" db="EMBL/GenBank/DDBJ databases">
        <authorList>
            <person name="Martinez-Garcia P.J."/>
            <person name="Crepeau M.W."/>
            <person name="Puiu D."/>
            <person name="Gonzalez-Ibeas D."/>
            <person name="Whalen J."/>
            <person name="Stevens K."/>
            <person name="Paul R."/>
            <person name="Butterfield T."/>
            <person name="Britton M."/>
            <person name="Reagan R."/>
            <person name="Chakraborty S."/>
            <person name="Walawage S.L."/>
            <person name="Vasquez-Gross H.A."/>
            <person name="Cardeno C."/>
            <person name="Famula R."/>
            <person name="Pratt K."/>
            <person name="Kuruganti S."/>
            <person name="Aradhya M.K."/>
            <person name="Leslie C.A."/>
            <person name="Dandekar A.M."/>
            <person name="Salzberg S.L."/>
            <person name="Wegrzyn J.L."/>
            <person name="Langley C.H."/>
            <person name="Neale D.B."/>
        </authorList>
    </citation>
    <scope>NUCLEOTIDE SEQUENCE</scope>
    <source>
        <tissue evidence="2">Leaves</tissue>
    </source>
</reference>
<evidence type="ECO:0000256" key="1">
    <source>
        <dbReference type="SAM" id="MobiDB-lite"/>
    </source>
</evidence>
<dbReference type="AlphaFoldDB" id="A0A833UK90"/>
<reference evidence="2" key="2">
    <citation type="submission" date="2020-03" db="EMBL/GenBank/DDBJ databases">
        <title>Walnut 2.0.</title>
        <authorList>
            <person name="Marrano A."/>
            <person name="Britton M."/>
            <person name="Zimin A.V."/>
            <person name="Zaini P.A."/>
            <person name="Workman R."/>
            <person name="Puiu D."/>
            <person name="Bianco L."/>
            <person name="Allen B.J."/>
            <person name="Troggio M."/>
            <person name="Leslie C.A."/>
            <person name="Timp W."/>
            <person name="Dendekar A."/>
            <person name="Salzberg S.L."/>
            <person name="Neale D.B."/>
        </authorList>
    </citation>
    <scope>NUCLEOTIDE SEQUENCE</scope>
    <source>
        <tissue evidence="2">Leaves</tissue>
    </source>
</reference>
<dbReference type="Proteomes" id="UP000619265">
    <property type="component" value="Unassembled WGS sequence"/>
</dbReference>
<name>A0A833UK90_JUGRE</name>
<comment type="caution">
    <text evidence="2">The sequence shown here is derived from an EMBL/GenBank/DDBJ whole genome shotgun (WGS) entry which is preliminary data.</text>
</comment>
<feature type="compositionally biased region" description="Basic and acidic residues" evidence="1">
    <location>
        <begin position="143"/>
        <end position="154"/>
    </location>
</feature>
<evidence type="ECO:0000313" key="2">
    <source>
        <dbReference type="EMBL" id="KAF5453720.1"/>
    </source>
</evidence>
<feature type="region of interest" description="Disordered" evidence="1">
    <location>
        <begin position="67"/>
        <end position="160"/>
    </location>
</feature>